<evidence type="ECO:0000256" key="3">
    <source>
        <dbReference type="ARBA" id="ARBA00012780"/>
    </source>
</evidence>
<comment type="catalytic activity">
    <reaction evidence="1">
        <text>Hydrolysis of (1-&gt;3)-beta-D-glucosidic linkages in (1-&gt;3)-beta-D-glucans.</text>
        <dbReference type="EC" id="3.2.1.39"/>
    </reaction>
</comment>
<dbReference type="InParanoid" id="A0A2P5C3I6"/>
<dbReference type="OrthoDB" id="941679at2759"/>
<evidence type="ECO:0000256" key="6">
    <source>
        <dbReference type="ARBA" id="ARBA00033335"/>
    </source>
</evidence>
<dbReference type="GO" id="GO:0042973">
    <property type="term" value="F:glucan endo-1,3-beta-D-glucosidase activity"/>
    <property type="evidence" value="ECO:0007669"/>
    <property type="project" value="UniProtKB-EC"/>
</dbReference>
<evidence type="ECO:0000256" key="2">
    <source>
        <dbReference type="ARBA" id="ARBA00008773"/>
    </source>
</evidence>
<evidence type="ECO:0000256" key="4">
    <source>
        <dbReference type="ARBA" id="ARBA00022801"/>
    </source>
</evidence>
<evidence type="ECO:0000313" key="11">
    <source>
        <dbReference type="Proteomes" id="UP000237000"/>
    </source>
</evidence>
<accession>A0A2P5C3I6</accession>
<protein>
    <recommendedName>
        <fullName evidence="3">glucan endo-1,3-beta-D-glucosidase</fullName>
        <ecNumber evidence="3">3.2.1.39</ecNumber>
    </recommendedName>
    <alternativeName>
        <fullName evidence="6">(1-&gt;3)-beta-glucan endohydrolase</fullName>
    </alternativeName>
    <alternativeName>
        <fullName evidence="7">Beta-1,3-endoglucanase</fullName>
    </alternativeName>
</protein>
<organism evidence="10 11">
    <name type="scientific">Trema orientale</name>
    <name type="common">Charcoal tree</name>
    <name type="synonym">Celtis orientalis</name>
    <dbReference type="NCBI Taxonomy" id="63057"/>
    <lineage>
        <taxon>Eukaryota</taxon>
        <taxon>Viridiplantae</taxon>
        <taxon>Streptophyta</taxon>
        <taxon>Embryophyta</taxon>
        <taxon>Tracheophyta</taxon>
        <taxon>Spermatophyta</taxon>
        <taxon>Magnoliopsida</taxon>
        <taxon>eudicotyledons</taxon>
        <taxon>Gunneridae</taxon>
        <taxon>Pentapetalae</taxon>
        <taxon>rosids</taxon>
        <taxon>fabids</taxon>
        <taxon>Rosales</taxon>
        <taxon>Cannabaceae</taxon>
        <taxon>Trema</taxon>
    </lineage>
</organism>
<dbReference type="InterPro" id="IPR017853">
    <property type="entry name" value="GH"/>
</dbReference>
<sequence>MIRFLSLRGLPLMINVYPYFEYAADPVNARLDYALFTATSPVIQDGSLSHYNQFDATVDAFVWTMEGEGMPGVDIVVAESGWPSAGNGVYTTPNLAATYNRNFVRHILSHAGTPKRPGDYIEGFVFTPQA</sequence>
<dbReference type="PROSITE" id="PS00587">
    <property type="entry name" value="GLYCOSYL_HYDROL_F17"/>
    <property type="match status" value="1"/>
</dbReference>
<evidence type="ECO:0000313" key="10">
    <source>
        <dbReference type="EMBL" id="PON55608.1"/>
    </source>
</evidence>
<dbReference type="Pfam" id="PF00332">
    <property type="entry name" value="Glyco_hydro_17"/>
    <property type="match status" value="1"/>
</dbReference>
<dbReference type="EMBL" id="JXTC01000419">
    <property type="protein sequence ID" value="PON55608.1"/>
    <property type="molecule type" value="Genomic_DNA"/>
</dbReference>
<dbReference type="Proteomes" id="UP000237000">
    <property type="component" value="Unassembled WGS sequence"/>
</dbReference>
<evidence type="ECO:0000256" key="8">
    <source>
        <dbReference type="RuleBase" id="RU004335"/>
    </source>
</evidence>
<dbReference type="GO" id="GO:0005975">
    <property type="term" value="P:carbohydrate metabolic process"/>
    <property type="evidence" value="ECO:0007669"/>
    <property type="project" value="InterPro"/>
</dbReference>
<evidence type="ECO:0000256" key="9">
    <source>
        <dbReference type="RuleBase" id="RU004336"/>
    </source>
</evidence>
<dbReference type="AlphaFoldDB" id="A0A2P5C3I6"/>
<evidence type="ECO:0000256" key="7">
    <source>
        <dbReference type="ARBA" id="ARBA00033417"/>
    </source>
</evidence>
<dbReference type="EC" id="3.2.1.39" evidence="3"/>
<proteinExistence type="inferred from homology"/>
<keyword evidence="11" id="KW-1185">Reference proteome</keyword>
<comment type="caution">
    <text evidence="10">The sequence shown here is derived from an EMBL/GenBank/DDBJ whole genome shotgun (WGS) entry which is preliminary data.</text>
</comment>
<evidence type="ECO:0000256" key="1">
    <source>
        <dbReference type="ARBA" id="ARBA00000382"/>
    </source>
</evidence>
<gene>
    <name evidence="10" type="ORF">TorRG33x02_299010</name>
</gene>
<dbReference type="InterPro" id="IPR000490">
    <property type="entry name" value="Glyco_hydro_17"/>
</dbReference>
<dbReference type="SUPFAM" id="SSF51445">
    <property type="entry name" value="(Trans)glycosidases"/>
    <property type="match status" value="1"/>
</dbReference>
<dbReference type="PANTHER" id="PTHR32227">
    <property type="entry name" value="GLUCAN ENDO-1,3-BETA-GLUCOSIDASE BG1-RELATED-RELATED"/>
    <property type="match status" value="1"/>
</dbReference>
<comment type="similarity">
    <text evidence="2 8">Belongs to the glycosyl hydrolase 17 family.</text>
</comment>
<name>A0A2P5C3I6_TREOI</name>
<dbReference type="InterPro" id="IPR044965">
    <property type="entry name" value="Glyco_hydro_17_plant"/>
</dbReference>
<reference evidence="11" key="1">
    <citation type="submission" date="2016-06" db="EMBL/GenBank/DDBJ databases">
        <title>Parallel loss of symbiosis genes in relatives of nitrogen-fixing non-legume Parasponia.</title>
        <authorList>
            <person name="Van Velzen R."/>
            <person name="Holmer R."/>
            <person name="Bu F."/>
            <person name="Rutten L."/>
            <person name="Van Zeijl A."/>
            <person name="Liu W."/>
            <person name="Santuari L."/>
            <person name="Cao Q."/>
            <person name="Sharma T."/>
            <person name="Shen D."/>
            <person name="Roswanjaya Y."/>
            <person name="Wardhani T."/>
            <person name="Kalhor M.S."/>
            <person name="Jansen J."/>
            <person name="Van den Hoogen J."/>
            <person name="Gungor B."/>
            <person name="Hartog M."/>
            <person name="Hontelez J."/>
            <person name="Verver J."/>
            <person name="Yang W.-C."/>
            <person name="Schijlen E."/>
            <person name="Repin R."/>
            <person name="Schilthuizen M."/>
            <person name="Schranz E."/>
            <person name="Heidstra R."/>
            <person name="Miyata K."/>
            <person name="Fedorova E."/>
            <person name="Kohlen W."/>
            <person name="Bisseling T."/>
            <person name="Smit S."/>
            <person name="Geurts R."/>
        </authorList>
    </citation>
    <scope>NUCLEOTIDE SEQUENCE [LARGE SCALE GENOMIC DNA]</scope>
    <source>
        <strain evidence="11">cv. RG33-2</strain>
    </source>
</reference>
<dbReference type="Gene3D" id="3.20.20.80">
    <property type="entry name" value="Glycosidases"/>
    <property type="match status" value="1"/>
</dbReference>
<keyword evidence="4 9" id="KW-0378">Hydrolase</keyword>
<evidence type="ECO:0000256" key="5">
    <source>
        <dbReference type="ARBA" id="ARBA00023295"/>
    </source>
</evidence>
<keyword evidence="5 9" id="KW-0326">Glycosidase</keyword>